<dbReference type="EMBL" id="BPQG01000010">
    <property type="protein sequence ID" value="GJD43253.1"/>
    <property type="molecule type" value="Genomic_DNA"/>
</dbReference>
<name>A0ABQ4QDG3_9HYPH</name>
<accession>A0ABQ4QDG3</accession>
<dbReference type="InterPro" id="IPR054189">
    <property type="entry name" value="DUF6894"/>
</dbReference>
<feature type="domain" description="DUF6894" evidence="1">
    <location>
        <begin position="3"/>
        <end position="71"/>
    </location>
</feature>
<evidence type="ECO:0000313" key="3">
    <source>
        <dbReference type="Proteomes" id="UP001055117"/>
    </source>
</evidence>
<dbReference type="Pfam" id="PF21834">
    <property type="entry name" value="DUF6894"/>
    <property type="match status" value="1"/>
</dbReference>
<protein>
    <recommendedName>
        <fullName evidence="1">DUF6894 domain-containing protein</fullName>
    </recommendedName>
</protein>
<proteinExistence type="predicted"/>
<gene>
    <name evidence="2" type="ORF">AFCDBAGC_1103</name>
</gene>
<evidence type="ECO:0000313" key="2">
    <source>
        <dbReference type="EMBL" id="GJD43253.1"/>
    </source>
</evidence>
<dbReference type="RefSeq" id="WP_147752392.1">
    <property type="nucleotide sequence ID" value="NZ_BPQG01000010.1"/>
</dbReference>
<dbReference type="Proteomes" id="UP001055117">
    <property type="component" value="Unassembled WGS sequence"/>
</dbReference>
<organism evidence="2 3">
    <name type="scientific">Methylobacterium cerastii</name>
    <dbReference type="NCBI Taxonomy" id="932741"/>
    <lineage>
        <taxon>Bacteria</taxon>
        <taxon>Pseudomonadati</taxon>
        <taxon>Pseudomonadota</taxon>
        <taxon>Alphaproteobacteria</taxon>
        <taxon>Hyphomicrobiales</taxon>
        <taxon>Methylobacteriaceae</taxon>
        <taxon>Methylobacterium</taxon>
    </lineage>
</organism>
<evidence type="ECO:0000259" key="1">
    <source>
        <dbReference type="Pfam" id="PF21834"/>
    </source>
</evidence>
<reference evidence="2 3" key="1">
    <citation type="journal article" date="2021" name="Front. Microbiol.">
        <title>Comprehensive Comparative Genomics and Phenotyping of Methylobacterium Species.</title>
        <authorList>
            <person name="Alessa O."/>
            <person name="Ogura Y."/>
            <person name="Fujitani Y."/>
            <person name="Takami H."/>
            <person name="Hayashi T."/>
            <person name="Sahin N."/>
            <person name="Tani A."/>
        </authorList>
    </citation>
    <scope>NUCLEOTIDE SEQUENCE [LARGE SCALE GENOMIC DNA]</scope>
    <source>
        <strain evidence="2 3">DSM 23679</strain>
    </source>
</reference>
<comment type="caution">
    <text evidence="2">The sequence shown here is derived from an EMBL/GenBank/DDBJ whole genome shotgun (WGS) entry which is preliminary data.</text>
</comment>
<sequence>MPLFYIDLHDGTNFVRDTQGFDLPDITAAQARLVQVMRRVAQLLDAVTDRQDYLAIVRDQNGKVVLRATLTLDLEEVGSV</sequence>
<keyword evidence="3" id="KW-1185">Reference proteome</keyword>